<reference evidence="1" key="1">
    <citation type="journal article" date="2021" name="Sci. Rep.">
        <title>Antibiotic resistance plasmid composition and architecture in Escherichia coli isolates from meat.</title>
        <authorList>
            <person name="Darphorn T.S."/>
            <person name="Bel K."/>
            <person name="Koenders-van Sint Anneland B.B."/>
            <person name="Brul S."/>
            <person name="Ter Kuile B.H."/>
        </authorList>
    </citation>
    <scope>NUCLEOTIDE SEQUENCE</scope>
    <source>
        <strain evidence="1">ESBL3215</strain>
    </source>
</reference>
<dbReference type="InterPro" id="IPR029063">
    <property type="entry name" value="SAM-dependent_MTases_sf"/>
</dbReference>
<name>A0A7U1E225_ECOLX</name>
<organism evidence="1">
    <name type="scientific">Escherichia coli</name>
    <dbReference type="NCBI Taxonomy" id="562"/>
    <lineage>
        <taxon>Bacteria</taxon>
        <taxon>Pseudomonadati</taxon>
        <taxon>Pseudomonadota</taxon>
        <taxon>Gammaproteobacteria</taxon>
        <taxon>Enterobacterales</taxon>
        <taxon>Enterobacteriaceae</taxon>
        <taxon>Escherichia</taxon>
    </lineage>
</organism>
<dbReference type="RefSeq" id="WP_251301424.1">
    <property type="nucleotide sequence ID" value="NZ_MW390533.1"/>
</dbReference>
<sequence>MFCCFASPGAVTDIHERDYIYAMEYLNPERKTRFVDIGSNPCDGSPHYEKMLQSGIADVIGFEPQKDVCKKLISEGKYNNCVYLPYAIGDGNTHILNQYKYSGLASLFPPDIATFNLSHIYREQRSWEIIKKQASKLNGLMTSTT</sequence>
<evidence type="ECO:0000313" key="1">
    <source>
        <dbReference type="EMBL" id="QQZ47429.1"/>
    </source>
</evidence>
<proteinExistence type="predicted"/>
<evidence type="ECO:0008006" key="2">
    <source>
        <dbReference type="Google" id="ProtNLM"/>
    </source>
</evidence>
<dbReference type="Gene3D" id="3.40.50.150">
    <property type="entry name" value="Vaccinia Virus protein VP39"/>
    <property type="match status" value="1"/>
</dbReference>
<protein>
    <recommendedName>
        <fullName evidence="2">FkbM family methyltransferase</fullName>
    </recommendedName>
</protein>
<keyword evidence="1" id="KW-0614">Plasmid</keyword>
<dbReference type="SUPFAM" id="SSF53335">
    <property type="entry name" value="S-adenosyl-L-methionine-dependent methyltransferases"/>
    <property type="match status" value="1"/>
</dbReference>
<dbReference type="AlphaFoldDB" id="A0A7U1E225"/>
<dbReference type="EMBL" id="MW390533">
    <property type="protein sequence ID" value="QQZ47429.1"/>
    <property type="molecule type" value="Genomic_DNA"/>
</dbReference>
<accession>A0A7U1E225</accession>
<geneLocation type="plasmid" evidence="1">
    <name>pESBL3215-IncF</name>
</geneLocation>